<evidence type="ECO:0000313" key="3">
    <source>
        <dbReference type="EMBL" id="QEW38363.1"/>
    </source>
</evidence>
<protein>
    <submittedName>
        <fullName evidence="2">Helix-turn-helix domain-containing protein</fullName>
    </submittedName>
</protein>
<dbReference type="EMBL" id="WCZM01000039">
    <property type="protein sequence ID" value="KAB3563918.1"/>
    <property type="molecule type" value="Genomic_DNA"/>
</dbReference>
<dbReference type="InterPro" id="IPR041657">
    <property type="entry name" value="HTH_17"/>
</dbReference>
<feature type="domain" description="Helix-turn-helix" evidence="1">
    <location>
        <begin position="54"/>
        <end position="100"/>
    </location>
</feature>
<gene>
    <name evidence="2" type="ORF">GAY01_19970</name>
    <name evidence="3" type="ORF">VIC01_04001</name>
</gene>
<accession>A0A174TTI3</accession>
<evidence type="ECO:0000259" key="1">
    <source>
        <dbReference type="Pfam" id="PF12728"/>
    </source>
</evidence>
<sequence length="115" mass="13589">MNTDETINKEELTLQNTPKAVNYLINEIAEMRVLLEHIESQLGLGVDKHRPINIEKACQILNQTKNGINKMVRNRTIPHYIQGNKVYFFEDELIKWVEKERVATLQEKYTSKRNY</sequence>
<reference evidence="2 5" key="1">
    <citation type="journal article" date="2019" name="Nat. Med.">
        <title>A library of human gut bacterial isolates paired with longitudinal multiomics data enables mechanistic microbiome research.</title>
        <authorList>
            <person name="Poyet M."/>
            <person name="Groussin M."/>
            <person name="Gibbons S.M."/>
            <person name="Avila-Pacheco J."/>
            <person name="Jiang X."/>
            <person name="Kearney S.M."/>
            <person name="Perrotta A.R."/>
            <person name="Berdy B."/>
            <person name="Zhao S."/>
            <person name="Lieberman T.D."/>
            <person name="Swanson P.K."/>
            <person name="Smith M."/>
            <person name="Roesemann S."/>
            <person name="Alexander J.E."/>
            <person name="Rich S.A."/>
            <person name="Livny J."/>
            <person name="Vlamakis H."/>
            <person name="Clish C."/>
            <person name="Bullock K."/>
            <person name="Deik A."/>
            <person name="Scott J."/>
            <person name="Pierce K.A."/>
            <person name="Xavier R.J."/>
            <person name="Alm E.J."/>
        </authorList>
    </citation>
    <scope>NUCLEOTIDE SEQUENCE [LARGE SCALE GENOMIC DNA]</scope>
    <source>
        <strain evidence="2 5">BIOML-A73</strain>
    </source>
</reference>
<evidence type="ECO:0000313" key="2">
    <source>
        <dbReference type="EMBL" id="KAB3563918.1"/>
    </source>
</evidence>
<evidence type="ECO:0000313" key="5">
    <source>
        <dbReference type="Proteomes" id="UP000433382"/>
    </source>
</evidence>
<dbReference type="EMBL" id="CP043529">
    <property type="protein sequence ID" value="QEW38363.1"/>
    <property type="molecule type" value="Genomic_DNA"/>
</dbReference>
<proteinExistence type="predicted"/>
<name>A0A174TTI3_PHOVU</name>
<dbReference type="RefSeq" id="WP_008668313.1">
    <property type="nucleotide sequence ID" value="NZ_AP025232.1"/>
</dbReference>
<dbReference type="AlphaFoldDB" id="A0A174TTI3"/>
<dbReference type="Proteomes" id="UP000326091">
    <property type="component" value="Chromosome"/>
</dbReference>
<dbReference type="Proteomes" id="UP000433382">
    <property type="component" value="Unassembled WGS sequence"/>
</dbReference>
<dbReference type="Pfam" id="PF12728">
    <property type="entry name" value="HTH_17"/>
    <property type="match status" value="1"/>
</dbReference>
<evidence type="ECO:0000313" key="4">
    <source>
        <dbReference type="Proteomes" id="UP000326091"/>
    </source>
</evidence>
<reference evidence="3 4" key="2">
    <citation type="submission" date="2019-09" db="EMBL/GenBank/DDBJ databases">
        <title>Commensal-derived Metabolites Govern Vibrio cholerae Pathogenesis in Host.</title>
        <authorList>
            <person name="Yoon S.S."/>
            <person name="Yoon M.Y."/>
        </authorList>
    </citation>
    <scope>NUCLEOTIDE SEQUENCE [LARGE SCALE GENOMIC DNA]</scope>
    <source>
        <strain evidence="3 4">VIC01</strain>
    </source>
</reference>
<organism evidence="2 5">
    <name type="scientific">Phocaeicola vulgatus</name>
    <name type="common">Bacteroides vulgatus</name>
    <dbReference type="NCBI Taxonomy" id="821"/>
    <lineage>
        <taxon>Bacteria</taxon>
        <taxon>Pseudomonadati</taxon>
        <taxon>Bacteroidota</taxon>
        <taxon>Bacteroidia</taxon>
        <taxon>Bacteroidales</taxon>
        <taxon>Bacteroidaceae</taxon>
        <taxon>Phocaeicola</taxon>
    </lineage>
</organism>